<reference evidence="2 3" key="1">
    <citation type="submission" date="2015-07" db="EMBL/GenBank/DDBJ databases">
        <authorList>
            <person name="Noorani M."/>
        </authorList>
    </citation>
    <scope>NUCLEOTIDE SEQUENCE [LARGE SCALE GENOMIC DNA]</scope>
    <source>
        <strain evidence="2 3">CECT 5088</strain>
    </source>
</reference>
<dbReference type="RefSeq" id="WP_055680869.1">
    <property type="nucleotide sequence ID" value="NZ_CANMUL010000006.1"/>
</dbReference>
<dbReference type="AlphaFoldDB" id="A0A0M6XMM2"/>
<accession>A0A0M6XMM2</accession>
<evidence type="ECO:0000256" key="1">
    <source>
        <dbReference type="SAM" id="SignalP"/>
    </source>
</evidence>
<protein>
    <recommendedName>
        <fullName evidence="4">Secreted protein</fullName>
    </recommendedName>
</protein>
<proteinExistence type="predicted"/>
<dbReference type="STRING" id="282197.SAMN04488517_101286"/>
<evidence type="ECO:0000313" key="2">
    <source>
        <dbReference type="EMBL" id="CTQ31375.1"/>
    </source>
</evidence>
<keyword evidence="1" id="KW-0732">Signal</keyword>
<keyword evidence="3" id="KW-1185">Reference proteome</keyword>
<dbReference type="Proteomes" id="UP000048908">
    <property type="component" value="Unassembled WGS sequence"/>
</dbReference>
<sequence length="190" mass="19964">MIRALPLLLLLGACAQTTQTGFPAGVSDIAAQRMRFVTEAVCLNNATRRTQEAAARALDFPIREEDAGATVYANPGTLTFVRIGPAPEQTFTDDEGRRRAVSGNGCSVGSPAVGTRMANRLAGEILAPRLVDGSDLLRAPLAAGRNVDGGVGFFFDTLAVTLPLARTSFTDPETGEGAAFDHPVILIVHN</sequence>
<dbReference type="EMBL" id="CXPG01000009">
    <property type="protein sequence ID" value="CTQ31375.1"/>
    <property type="molecule type" value="Genomic_DNA"/>
</dbReference>
<evidence type="ECO:0000313" key="3">
    <source>
        <dbReference type="Proteomes" id="UP000048908"/>
    </source>
</evidence>
<evidence type="ECO:0008006" key="4">
    <source>
        <dbReference type="Google" id="ProtNLM"/>
    </source>
</evidence>
<gene>
    <name evidence="2" type="ORF">JAN5088_00131</name>
</gene>
<feature type="signal peptide" evidence="1">
    <location>
        <begin position="1"/>
        <end position="15"/>
    </location>
</feature>
<dbReference type="OrthoDB" id="7657436at2"/>
<feature type="chain" id="PRO_5012384645" description="Secreted protein" evidence="1">
    <location>
        <begin position="16"/>
        <end position="190"/>
    </location>
</feature>
<name>A0A0M6XMM2_9RHOB</name>
<organism evidence="2 3">
    <name type="scientific">Jannaschia rubra</name>
    <dbReference type="NCBI Taxonomy" id="282197"/>
    <lineage>
        <taxon>Bacteria</taxon>
        <taxon>Pseudomonadati</taxon>
        <taxon>Pseudomonadota</taxon>
        <taxon>Alphaproteobacteria</taxon>
        <taxon>Rhodobacterales</taxon>
        <taxon>Roseobacteraceae</taxon>
        <taxon>Jannaschia</taxon>
    </lineage>
</organism>